<evidence type="ECO:0000313" key="3">
    <source>
        <dbReference type="Proteomes" id="UP000192247"/>
    </source>
</evidence>
<keyword evidence="1" id="KW-0812">Transmembrane</keyword>
<keyword evidence="3" id="KW-1185">Reference proteome</keyword>
<protein>
    <submittedName>
        <fullName evidence="2">Extended synaptotagmin-1-like</fullName>
    </submittedName>
</protein>
<evidence type="ECO:0000256" key="1">
    <source>
        <dbReference type="SAM" id="Phobius"/>
    </source>
</evidence>
<keyword evidence="1" id="KW-0472">Membrane</keyword>
<sequence>MQQFGTVIATASRSSRDGENQVVDPGPIGLSLASIKAMSKVFFVGLIAYAIGYFGFSPSWLILGSIAYAVRRHMYQQSKAKASLRRLVLDKKNISTLLEDLPSWVSGLVHISTE</sequence>
<reference evidence="2 3" key="1">
    <citation type="journal article" date="2017" name="Gigascience">
        <title>Draft genome of the honey bee ectoparasitic mite, Tropilaelaps mercedesae, is shaped by the parasitic life history.</title>
        <authorList>
            <person name="Dong X."/>
            <person name="Armstrong S.D."/>
            <person name="Xia D."/>
            <person name="Makepeace B.L."/>
            <person name="Darby A.C."/>
            <person name="Kadowaki T."/>
        </authorList>
    </citation>
    <scope>NUCLEOTIDE SEQUENCE [LARGE SCALE GENOMIC DNA]</scope>
    <source>
        <strain evidence="2">Wuxi-XJTLU</strain>
    </source>
</reference>
<proteinExistence type="predicted"/>
<dbReference type="Proteomes" id="UP000192247">
    <property type="component" value="Unassembled WGS sequence"/>
</dbReference>
<keyword evidence="1" id="KW-1133">Transmembrane helix</keyword>
<dbReference type="EMBL" id="MNPL01005958">
    <property type="protein sequence ID" value="OQR75701.1"/>
    <property type="molecule type" value="Genomic_DNA"/>
</dbReference>
<accession>A0A1V9XQG8</accession>
<comment type="caution">
    <text evidence="2">The sequence shown here is derived from an EMBL/GenBank/DDBJ whole genome shotgun (WGS) entry which is preliminary data.</text>
</comment>
<dbReference type="AlphaFoldDB" id="A0A1V9XQG8"/>
<evidence type="ECO:0000313" key="2">
    <source>
        <dbReference type="EMBL" id="OQR75701.1"/>
    </source>
</evidence>
<name>A0A1V9XQG8_9ACAR</name>
<gene>
    <name evidence="2" type="ORF">BIW11_08250</name>
</gene>
<organism evidence="2 3">
    <name type="scientific">Tropilaelaps mercedesae</name>
    <dbReference type="NCBI Taxonomy" id="418985"/>
    <lineage>
        <taxon>Eukaryota</taxon>
        <taxon>Metazoa</taxon>
        <taxon>Ecdysozoa</taxon>
        <taxon>Arthropoda</taxon>
        <taxon>Chelicerata</taxon>
        <taxon>Arachnida</taxon>
        <taxon>Acari</taxon>
        <taxon>Parasitiformes</taxon>
        <taxon>Mesostigmata</taxon>
        <taxon>Gamasina</taxon>
        <taxon>Dermanyssoidea</taxon>
        <taxon>Laelapidae</taxon>
        <taxon>Tropilaelaps</taxon>
    </lineage>
</organism>
<dbReference type="InParanoid" id="A0A1V9XQG8"/>
<feature type="transmembrane region" description="Helical" evidence="1">
    <location>
        <begin position="41"/>
        <end position="70"/>
    </location>
</feature>